<keyword evidence="1" id="KW-0472">Membrane</keyword>
<dbReference type="Proteomes" id="UP000247540">
    <property type="component" value="Unassembled WGS sequence"/>
</dbReference>
<sequence>MALGWMTALRLVPWGDVIEATPKIVKGAKKLFTSTREAARPAAATVPMPATTDPRTVAALAHALQAQVAMLVKEQRDSAELIASLAEQNAKIVTVVDGLQKRVRLLGGTCLVLLASVGMLVIWAAQR</sequence>
<evidence type="ECO:0000256" key="1">
    <source>
        <dbReference type="SAM" id="Phobius"/>
    </source>
</evidence>
<dbReference type="RefSeq" id="WP_110464726.1">
    <property type="nucleotide sequence ID" value="NZ_JAMOFZ010000003.1"/>
</dbReference>
<evidence type="ECO:0000313" key="2">
    <source>
        <dbReference type="EMBL" id="PYE79239.1"/>
    </source>
</evidence>
<keyword evidence="1" id="KW-1133">Transmembrane helix</keyword>
<dbReference type="EMBL" id="QJTC01000003">
    <property type="protein sequence ID" value="PYE79239.1"/>
    <property type="molecule type" value="Genomic_DNA"/>
</dbReference>
<feature type="transmembrane region" description="Helical" evidence="1">
    <location>
        <begin position="105"/>
        <end position="125"/>
    </location>
</feature>
<proteinExistence type="predicted"/>
<evidence type="ECO:0000313" key="3">
    <source>
        <dbReference type="Proteomes" id="UP000247540"/>
    </source>
</evidence>
<organism evidence="2 3">
    <name type="scientific">Xylophilus ampelinus</name>
    <dbReference type="NCBI Taxonomy" id="54067"/>
    <lineage>
        <taxon>Bacteria</taxon>
        <taxon>Pseudomonadati</taxon>
        <taxon>Pseudomonadota</taxon>
        <taxon>Betaproteobacteria</taxon>
        <taxon>Burkholderiales</taxon>
        <taxon>Xylophilus</taxon>
    </lineage>
</organism>
<dbReference type="AlphaFoldDB" id="A0A318SWR1"/>
<keyword evidence="3" id="KW-1185">Reference proteome</keyword>
<dbReference type="OrthoDB" id="8564508at2"/>
<comment type="caution">
    <text evidence="2">The sequence shown here is derived from an EMBL/GenBank/DDBJ whole genome shotgun (WGS) entry which is preliminary data.</text>
</comment>
<protein>
    <submittedName>
        <fullName evidence="2">Uncharacterized protein</fullName>
    </submittedName>
</protein>
<keyword evidence="1" id="KW-0812">Transmembrane</keyword>
<name>A0A318SWR1_9BURK</name>
<gene>
    <name evidence="2" type="ORF">DFQ15_103227</name>
</gene>
<accession>A0A318SWR1</accession>
<reference evidence="2 3" key="1">
    <citation type="submission" date="2018-06" db="EMBL/GenBank/DDBJ databases">
        <title>Genomic Encyclopedia of Type Strains, Phase III (KMG-III): the genomes of soil and plant-associated and newly described type strains.</title>
        <authorList>
            <person name="Whitman W."/>
        </authorList>
    </citation>
    <scope>NUCLEOTIDE SEQUENCE [LARGE SCALE GENOMIC DNA]</scope>
    <source>
        <strain evidence="2 3">CECT 7646</strain>
    </source>
</reference>